<dbReference type="PROSITE" id="PS00108">
    <property type="entry name" value="PROTEIN_KINASE_ST"/>
    <property type="match status" value="1"/>
</dbReference>
<dbReference type="InterPro" id="IPR008271">
    <property type="entry name" value="Ser/Thr_kinase_AS"/>
</dbReference>
<keyword evidence="7 10" id="KW-0472">Membrane</keyword>
<dbReference type="Gene3D" id="1.10.510.10">
    <property type="entry name" value="Transferase(Phosphotransferase) domain 1"/>
    <property type="match status" value="1"/>
</dbReference>
<keyword evidence="6 10" id="KW-1133">Transmembrane helix</keyword>
<keyword evidence="4" id="KW-0732">Signal</keyword>
<sequence>MISPAISSLPELVEVNLQNNQLIGKIPIPRHVKFIYGPGNQLLGQRPRDNGMSIWIIIASIVGGVLVLITIIILVYMYQFKKSCVGTLAHHLFQWSNSGYTPLTWNEMIFIGLAIARGIQYLHGLARKNYIHRDLKPLNVLLGDGMRPTISDFGCMKLIHEGIDLVETTTVLGTFGYIDPRYVVLRGLQKGGCLCIWGQGKKKPLRPSGRLLNWPNTAHLKRLKVTEYVLNIELDGSSCGTFGATTLLEKMHRWKTEAGGGTSMAFYGTFGKALIKQFAVVVMVKCSSSGTSSIVFAVGHKIPKPLTPNNSPDCHCMQRQFYELIGSS</sequence>
<evidence type="ECO:0000256" key="3">
    <source>
        <dbReference type="ARBA" id="ARBA00022692"/>
    </source>
</evidence>
<comment type="subcellular location">
    <subcellularLocation>
        <location evidence="1">Membrane</location>
        <topology evidence="1">Single-pass membrane protein</topology>
    </subcellularLocation>
</comment>
<keyword evidence="9" id="KW-0325">Glycoprotein</keyword>
<organism evidence="12 13">
    <name type="scientific">Camelina sativa</name>
    <name type="common">False flax</name>
    <name type="synonym">Myagrum sativum</name>
    <dbReference type="NCBI Taxonomy" id="90675"/>
    <lineage>
        <taxon>Eukaryota</taxon>
        <taxon>Viridiplantae</taxon>
        <taxon>Streptophyta</taxon>
        <taxon>Embryophyta</taxon>
        <taxon>Tracheophyta</taxon>
        <taxon>Spermatophyta</taxon>
        <taxon>Magnoliopsida</taxon>
        <taxon>eudicotyledons</taxon>
        <taxon>Gunneridae</taxon>
        <taxon>Pentapetalae</taxon>
        <taxon>rosids</taxon>
        <taxon>malvids</taxon>
        <taxon>Brassicales</taxon>
        <taxon>Brassicaceae</taxon>
        <taxon>Camelineae</taxon>
        <taxon>Camelina</taxon>
    </lineage>
</organism>
<dbReference type="Pfam" id="PF00069">
    <property type="entry name" value="Pkinase"/>
    <property type="match status" value="1"/>
</dbReference>
<dbReference type="SUPFAM" id="SSF56112">
    <property type="entry name" value="Protein kinase-like (PK-like)"/>
    <property type="match status" value="1"/>
</dbReference>
<evidence type="ECO:0000256" key="4">
    <source>
        <dbReference type="ARBA" id="ARBA00022729"/>
    </source>
</evidence>
<dbReference type="PANTHER" id="PTHR47986:SF1">
    <property type="entry name" value="OS04G0685900 PROTEIN"/>
    <property type="match status" value="1"/>
</dbReference>
<dbReference type="GeneID" id="109130831"/>
<proteinExistence type="predicted"/>
<evidence type="ECO:0000256" key="7">
    <source>
        <dbReference type="ARBA" id="ARBA00023136"/>
    </source>
</evidence>
<dbReference type="PANTHER" id="PTHR47986">
    <property type="entry name" value="OSJNBA0070M12.3 PROTEIN"/>
    <property type="match status" value="1"/>
</dbReference>
<keyword evidence="12" id="KW-1185">Reference proteome</keyword>
<name>A0ABM1RBQ5_CAMSA</name>
<dbReference type="RefSeq" id="XP_019096443.1">
    <property type="nucleotide sequence ID" value="XM_019240898.1"/>
</dbReference>
<dbReference type="InterPro" id="IPR000719">
    <property type="entry name" value="Prot_kinase_dom"/>
</dbReference>
<evidence type="ECO:0000256" key="2">
    <source>
        <dbReference type="ARBA" id="ARBA00022614"/>
    </source>
</evidence>
<feature type="transmembrane region" description="Helical" evidence="10">
    <location>
        <begin position="54"/>
        <end position="78"/>
    </location>
</feature>
<dbReference type="PROSITE" id="PS50011">
    <property type="entry name" value="PROTEIN_KINASE_DOM"/>
    <property type="match status" value="1"/>
</dbReference>
<evidence type="ECO:0000256" key="10">
    <source>
        <dbReference type="SAM" id="Phobius"/>
    </source>
</evidence>
<evidence type="ECO:0000256" key="1">
    <source>
        <dbReference type="ARBA" id="ARBA00004167"/>
    </source>
</evidence>
<keyword evidence="3 10" id="KW-0812">Transmembrane</keyword>
<dbReference type="InterPro" id="IPR052422">
    <property type="entry name" value="Auxin_Ser/Thr_Kinase"/>
</dbReference>
<evidence type="ECO:0000256" key="9">
    <source>
        <dbReference type="ARBA" id="ARBA00023180"/>
    </source>
</evidence>
<evidence type="ECO:0000256" key="5">
    <source>
        <dbReference type="ARBA" id="ARBA00022737"/>
    </source>
</evidence>
<keyword evidence="2" id="KW-0433">Leucine-rich repeat</keyword>
<evidence type="ECO:0000313" key="13">
    <source>
        <dbReference type="RefSeq" id="XP_019096443.1"/>
    </source>
</evidence>
<accession>A0ABM1RBQ5</accession>
<keyword evidence="5" id="KW-0677">Repeat</keyword>
<evidence type="ECO:0000259" key="11">
    <source>
        <dbReference type="PROSITE" id="PS50011"/>
    </source>
</evidence>
<evidence type="ECO:0000256" key="6">
    <source>
        <dbReference type="ARBA" id="ARBA00022989"/>
    </source>
</evidence>
<gene>
    <name evidence="13" type="primary">LOC109130831</name>
</gene>
<evidence type="ECO:0000256" key="8">
    <source>
        <dbReference type="ARBA" id="ARBA00023170"/>
    </source>
</evidence>
<dbReference type="Proteomes" id="UP000694864">
    <property type="component" value="Chromosome 19"/>
</dbReference>
<dbReference type="InterPro" id="IPR011009">
    <property type="entry name" value="Kinase-like_dom_sf"/>
</dbReference>
<reference evidence="13" key="2">
    <citation type="submission" date="2025-08" db="UniProtKB">
        <authorList>
            <consortium name="RefSeq"/>
        </authorList>
    </citation>
    <scope>IDENTIFICATION</scope>
    <source>
        <tissue evidence="13">Leaf</tissue>
    </source>
</reference>
<protein>
    <submittedName>
        <fullName evidence="13">Leucine-rich repeat receptor-like serine/threonine-protein kinase At1g17230</fullName>
    </submittedName>
</protein>
<reference evidence="12" key="1">
    <citation type="journal article" date="2014" name="Nat. Commun.">
        <title>The emerging biofuel crop Camelina sativa retains a highly undifferentiated hexaploid genome structure.</title>
        <authorList>
            <person name="Kagale S."/>
            <person name="Koh C."/>
            <person name="Nixon J."/>
            <person name="Bollina V."/>
            <person name="Clarke W.E."/>
            <person name="Tuteja R."/>
            <person name="Spillane C."/>
            <person name="Robinson S.J."/>
            <person name="Links M.G."/>
            <person name="Clarke C."/>
            <person name="Higgins E.E."/>
            <person name="Huebert T."/>
            <person name="Sharpe A.G."/>
            <person name="Parkin I.A."/>
        </authorList>
    </citation>
    <scope>NUCLEOTIDE SEQUENCE [LARGE SCALE GENOMIC DNA]</scope>
    <source>
        <strain evidence="12">cv. DH55</strain>
    </source>
</reference>
<evidence type="ECO:0000313" key="12">
    <source>
        <dbReference type="Proteomes" id="UP000694864"/>
    </source>
</evidence>
<feature type="domain" description="Protein kinase" evidence="11">
    <location>
        <begin position="1"/>
        <end position="328"/>
    </location>
</feature>
<keyword evidence="8" id="KW-0675">Receptor</keyword>